<name>A0A267EBH9_9PLAT</name>
<dbReference type="Pfam" id="PF00808">
    <property type="entry name" value="CBFD_NFYB_HMF"/>
    <property type="match status" value="1"/>
</dbReference>
<dbReference type="PANTHER" id="PTHR10252">
    <property type="entry name" value="HISTONE-LIKE TRANSCRIPTION FACTOR CCAAT-RELATED"/>
    <property type="match status" value="1"/>
</dbReference>
<dbReference type="InterPro" id="IPR050568">
    <property type="entry name" value="Transcr_DNA_Rep_Reg"/>
</dbReference>
<keyword evidence="4" id="KW-0804">Transcription</keyword>
<dbReference type="InterPro" id="IPR009072">
    <property type="entry name" value="Histone-fold"/>
</dbReference>
<keyword evidence="10" id="KW-1185">Reference proteome</keyword>
<keyword evidence="3" id="KW-0238">DNA-binding</keyword>
<dbReference type="GO" id="GO:0046982">
    <property type="term" value="F:protein heterodimerization activity"/>
    <property type="evidence" value="ECO:0007669"/>
    <property type="project" value="InterPro"/>
</dbReference>
<evidence type="ECO:0000256" key="1">
    <source>
        <dbReference type="ARBA" id="ARBA00004123"/>
    </source>
</evidence>
<evidence type="ECO:0000256" key="3">
    <source>
        <dbReference type="ARBA" id="ARBA00023125"/>
    </source>
</evidence>
<evidence type="ECO:0000256" key="6">
    <source>
        <dbReference type="ARBA" id="ARBA00038129"/>
    </source>
</evidence>
<feature type="compositionally biased region" description="Low complexity" evidence="7">
    <location>
        <begin position="146"/>
        <end position="194"/>
    </location>
</feature>
<dbReference type="STRING" id="282301.A0A267EBH9"/>
<dbReference type="InterPro" id="IPR003958">
    <property type="entry name" value="CBFA_NFYB_domain"/>
</dbReference>
<feature type="non-terminal residue" evidence="9">
    <location>
        <position position="1"/>
    </location>
</feature>
<accession>A0A267EBH9</accession>
<dbReference type="EMBL" id="NIVC01002395">
    <property type="protein sequence ID" value="PAA58254.1"/>
    <property type="molecule type" value="Genomic_DNA"/>
</dbReference>
<dbReference type="Gene3D" id="1.10.20.10">
    <property type="entry name" value="Histone, subunit A"/>
    <property type="match status" value="1"/>
</dbReference>
<dbReference type="GO" id="GO:0000978">
    <property type="term" value="F:RNA polymerase II cis-regulatory region sequence-specific DNA binding"/>
    <property type="evidence" value="ECO:0007669"/>
    <property type="project" value="TreeGrafter"/>
</dbReference>
<comment type="similarity">
    <text evidence="6">Belongs to the NFYC/HAP5 subunit family.</text>
</comment>
<comment type="caution">
    <text evidence="9">The sequence shown here is derived from an EMBL/GenBank/DDBJ whole genome shotgun (WGS) entry which is preliminary data.</text>
</comment>
<dbReference type="Proteomes" id="UP000215902">
    <property type="component" value="Unassembled WGS sequence"/>
</dbReference>
<evidence type="ECO:0000313" key="10">
    <source>
        <dbReference type="Proteomes" id="UP000215902"/>
    </source>
</evidence>
<evidence type="ECO:0000256" key="4">
    <source>
        <dbReference type="ARBA" id="ARBA00023163"/>
    </source>
</evidence>
<keyword evidence="2" id="KW-0805">Transcription regulation</keyword>
<sequence length="307" mass="32880">AERSAVYQLHHVQHQQQQQQHLQTRVSDHTFWEQEMRAIQAIPPELSAFKSAELPLARIKKIMKLDDDVKTMMIAAEAPLLFSKAAEIFIRELTYRAWMHTERARRRTLQRNDIALSVGDPETDQFDFLIDIVPRDTPPPPPLPPHQQHQIAHYQQQTAIAGHNSASAGSSSENNNNHNTNNNINKSTSSSAGSSASSTMAAVISSGGGSAPVQYVIQLPVGAAAGGQLVGGSAGLQVQSQSQQQQPMQIFLSHQEAAAAVAAAAPTSVTVSTSIQPVDVKPIITTATMVSSSATSSAAGPPVHAQL</sequence>
<evidence type="ECO:0000256" key="7">
    <source>
        <dbReference type="SAM" id="MobiDB-lite"/>
    </source>
</evidence>
<dbReference type="FunFam" id="1.10.20.10:FF:000062">
    <property type="entry name" value="Nuclear transcription factor Y subunit C"/>
    <property type="match status" value="1"/>
</dbReference>
<reference evidence="9 10" key="1">
    <citation type="submission" date="2017-06" db="EMBL/GenBank/DDBJ databases">
        <title>A platform for efficient transgenesis in Macrostomum lignano, a flatworm model organism for stem cell research.</title>
        <authorList>
            <person name="Berezikov E."/>
        </authorList>
    </citation>
    <scope>NUCLEOTIDE SEQUENCE [LARGE SCALE GENOMIC DNA]</scope>
    <source>
        <strain evidence="9">DV1</strain>
        <tissue evidence="9">Whole organism</tissue>
    </source>
</reference>
<dbReference type="SUPFAM" id="SSF47113">
    <property type="entry name" value="Histone-fold"/>
    <property type="match status" value="1"/>
</dbReference>
<feature type="region of interest" description="Disordered" evidence="7">
    <location>
        <begin position="132"/>
        <end position="194"/>
    </location>
</feature>
<feature type="compositionally biased region" description="Pro residues" evidence="7">
    <location>
        <begin position="136"/>
        <end position="145"/>
    </location>
</feature>
<keyword evidence="5" id="KW-0539">Nucleus</keyword>
<evidence type="ECO:0000256" key="5">
    <source>
        <dbReference type="ARBA" id="ARBA00023242"/>
    </source>
</evidence>
<comment type="subcellular location">
    <subcellularLocation>
        <location evidence="1">Nucleus</location>
    </subcellularLocation>
</comment>
<evidence type="ECO:0000259" key="8">
    <source>
        <dbReference type="Pfam" id="PF00808"/>
    </source>
</evidence>
<organism evidence="9 10">
    <name type="scientific">Macrostomum lignano</name>
    <dbReference type="NCBI Taxonomy" id="282301"/>
    <lineage>
        <taxon>Eukaryota</taxon>
        <taxon>Metazoa</taxon>
        <taxon>Spiralia</taxon>
        <taxon>Lophotrochozoa</taxon>
        <taxon>Platyhelminthes</taxon>
        <taxon>Rhabditophora</taxon>
        <taxon>Macrostomorpha</taxon>
        <taxon>Macrostomida</taxon>
        <taxon>Macrostomidae</taxon>
        <taxon>Macrostomum</taxon>
    </lineage>
</organism>
<proteinExistence type="inferred from homology"/>
<evidence type="ECO:0000313" key="9">
    <source>
        <dbReference type="EMBL" id="PAA58254.1"/>
    </source>
</evidence>
<evidence type="ECO:0000256" key="2">
    <source>
        <dbReference type="ARBA" id="ARBA00023015"/>
    </source>
</evidence>
<dbReference type="CDD" id="cd22908">
    <property type="entry name" value="HFD_NFYC-like"/>
    <property type="match status" value="1"/>
</dbReference>
<dbReference type="GO" id="GO:0000981">
    <property type="term" value="F:DNA-binding transcription factor activity, RNA polymerase II-specific"/>
    <property type="evidence" value="ECO:0007669"/>
    <property type="project" value="TreeGrafter"/>
</dbReference>
<gene>
    <name evidence="9" type="ORF">BOX15_Mlig005742g1</name>
</gene>
<dbReference type="AlphaFoldDB" id="A0A267EBH9"/>
<dbReference type="GO" id="GO:0005634">
    <property type="term" value="C:nucleus"/>
    <property type="evidence" value="ECO:0007669"/>
    <property type="project" value="UniProtKB-SubCell"/>
</dbReference>
<protein>
    <recommendedName>
        <fullName evidence="8">Transcription factor CBF/NF-Y/archaeal histone domain-containing protein</fullName>
    </recommendedName>
</protein>
<feature type="domain" description="Transcription factor CBF/NF-Y/archaeal histone" evidence="8">
    <location>
        <begin position="52"/>
        <end position="118"/>
    </location>
</feature>
<dbReference type="OrthoDB" id="1272441at2759"/>
<dbReference type="PANTHER" id="PTHR10252:SF8">
    <property type="entry name" value="NUCLEAR TRANSCRIPTION FACTOR Y SUBUNIT GAMMA"/>
    <property type="match status" value="1"/>
</dbReference>